<comment type="caution">
    <text evidence="1">The sequence shown here is derived from an EMBL/GenBank/DDBJ whole genome shotgun (WGS) entry which is preliminary data.</text>
</comment>
<dbReference type="AlphaFoldDB" id="A0A2H0VLQ2"/>
<accession>A0A2H0VLQ2</accession>
<proteinExistence type="predicted"/>
<evidence type="ECO:0000313" key="1">
    <source>
        <dbReference type="EMBL" id="PIS00038.1"/>
    </source>
</evidence>
<sequence>MLNQKLANHYADNFEKKVKGILEKYGLAVNKIDNKKFSCPDFLVTNGSGDKVLIECKYIASAGIAPDGKTHISNLDPNLPESDDIPVVSSINNQREALEDAQKQYLDLIINKPKYINTPFVVALGYDFFANFFNIYPNDFNDLTELSAIMTLERDVEIKESLMRLSHKDLMARIDDQSNAGLPQPSIRFKVIINKKVTSKFIPDQFLRNPIVH</sequence>
<dbReference type="EMBL" id="PFAE01000009">
    <property type="protein sequence ID" value="PIS00038.1"/>
    <property type="molecule type" value="Genomic_DNA"/>
</dbReference>
<reference evidence="2" key="1">
    <citation type="submission" date="2017-09" db="EMBL/GenBank/DDBJ databases">
        <title>Depth-based differentiation of microbial function through sediment-hosted aquifers and enrichment of novel symbionts in the deep terrestrial subsurface.</title>
        <authorList>
            <person name="Probst A.J."/>
            <person name="Ladd B."/>
            <person name="Jarett J.K."/>
            <person name="Geller-Mcgrath D.E."/>
            <person name="Sieber C.M.K."/>
            <person name="Emerson J.B."/>
            <person name="Anantharaman K."/>
            <person name="Thomas B.C."/>
            <person name="Malmstrom R."/>
            <person name="Stieglmeier M."/>
            <person name="Klingl A."/>
            <person name="Woyke T."/>
            <person name="Ryan C.M."/>
            <person name="Banfield J.F."/>
        </authorList>
    </citation>
    <scope>NUCLEOTIDE SEQUENCE [LARGE SCALE GENOMIC DNA]</scope>
</reference>
<organism evidence="1 2">
    <name type="scientific">Candidatus Collierbacteria bacterium CG10_big_fil_rev_8_21_14_0_10_43_36</name>
    <dbReference type="NCBI Taxonomy" id="1974534"/>
    <lineage>
        <taxon>Bacteria</taxon>
        <taxon>Candidatus Collieribacteriota</taxon>
    </lineage>
</organism>
<dbReference type="Proteomes" id="UP000230730">
    <property type="component" value="Unassembled WGS sequence"/>
</dbReference>
<evidence type="ECO:0000313" key="2">
    <source>
        <dbReference type="Proteomes" id="UP000230730"/>
    </source>
</evidence>
<gene>
    <name evidence="1" type="ORF">COT86_00600</name>
</gene>
<protein>
    <submittedName>
        <fullName evidence="1">Uncharacterized protein</fullName>
    </submittedName>
</protein>
<name>A0A2H0VLQ2_9BACT</name>